<proteinExistence type="predicted"/>
<keyword evidence="2" id="KW-1185">Reference proteome</keyword>
<dbReference type="EMBL" id="RKHQ01000001">
    <property type="protein sequence ID" value="ROR95479.1"/>
    <property type="molecule type" value="Genomic_DNA"/>
</dbReference>
<organism evidence="1 2">
    <name type="scientific">Salana multivorans</name>
    <dbReference type="NCBI Taxonomy" id="120377"/>
    <lineage>
        <taxon>Bacteria</taxon>
        <taxon>Bacillati</taxon>
        <taxon>Actinomycetota</taxon>
        <taxon>Actinomycetes</taxon>
        <taxon>Micrococcales</taxon>
        <taxon>Beutenbergiaceae</taxon>
        <taxon>Salana</taxon>
    </lineage>
</organism>
<evidence type="ECO:0000313" key="2">
    <source>
        <dbReference type="Proteomes" id="UP000275356"/>
    </source>
</evidence>
<dbReference type="Pfam" id="PF21448">
    <property type="entry name" value="DNMK"/>
    <property type="match status" value="1"/>
</dbReference>
<dbReference type="InterPro" id="IPR048444">
    <property type="entry name" value="DNMK"/>
</dbReference>
<dbReference type="OrthoDB" id="877829at2"/>
<evidence type="ECO:0008006" key="3">
    <source>
        <dbReference type="Google" id="ProtNLM"/>
    </source>
</evidence>
<name>A0A3N2D6S6_9MICO</name>
<protein>
    <recommendedName>
        <fullName evidence="3">Dephospho-CoA kinase</fullName>
    </recommendedName>
</protein>
<sequence length="205" mass="22425">MTIIIGLAGAKRSGKTSAANYLAARHGFRIMCFADPLRDILGGLDPIIPGGATQGGYQRLSEALREAGGWEGIKGSPFYWEVRGLLQRLGTEAGRMVLGQDIWVDALESRIAGAVEMGEDRFVIPDVRFPNEMDRLLDMGGSVYRLVGRGVGNDPHPSERALDGIALTEIENDMEVIDLHRHLDSIVEMERDYEDMRADLAGVTA</sequence>
<dbReference type="RefSeq" id="WP_123737800.1">
    <property type="nucleotide sequence ID" value="NZ_RKHQ01000001.1"/>
</dbReference>
<reference evidence="1 2" key="1">
    <citation type="submission" date="2018-11" db="EMBL/GenBank/DDBJ databases">
        <title>Sequencing the genomes of 1000 actinobacteria strains.</title>
        <authorList>
            <person name="Klenk H.-P."/>
        </authorList>
    </citation>
    <scope>NUCLEOTIDE SEQUENCE [LARGE SCALE GENOMIC DNA]</scope>
    <source>
        <strain evidence="1 2">DSM 13521</strain>
    </source>
</reference>
<dbReference type="AlphaFoldDB" id="A0A3N2D6S6"/>
<dbReference type="Proteomes" id="UP000275356">
    <property type="component" value="Unassembled WGS sequence"/>
</dbReference>
<dbReference type="SUPFAM" id="SSF52540">
    <property type="entry name" value="P-loop containing nucleoside triphosphate hydrolases"/>
    <property type="match status" value="1"/>
</dbReference>
<dbReference type="InterPro" id="IPR027417">
    <property type="entry name" value="P-loop_NTPase"/>
</dbReference>
<dbReference type="Gene3D" id="3.40.50.300">
    <property type="entry name" value="P-loop containing nucleotide triphosphate hydrolases"/>
    <property type="match status" value="1"/>
</dbReference>
<accession>A0A3N2D6S6</accession>
<comment type="caution">
    <text evidence="1">The sequence shown here is derived from an EMBL/GenBank/DDBJ whole genome shotgun (WGS) entry which is preliminary data.</text>
</comment>
<evidence type="ECO:0000313" key="1">
    <source>
        <dbReference type="EMBL" id="ROR95479.1"/>
    </source>
</evidence>
<gene>
    <name evidence="1" type="ORF">EDD28_0032</name>
</gene>